<evidence type="ECO:0000313" key="2">
    <source>
        <dbReference type="EMBL" id="RKP10723.1"/>
    </source>
</evidence>
<gene>
    <name evidence="2" type="ORF">THASP1DRAFT_4123</name>
</gene>
<dbReference type="PANTHER" id="PTHR31654">
    <property type="entry name" value="SECRETED BETA-GLUCOSIDASE ADG3-RELATED"/>
    <property type="match status" value="1"/>
</dbReference>
<feature type="non-terminal residue" evidence="2">
    <location>
        <position position="1"/>
    </location>
</feature>
<dbReference type="OrthoDB" id="5554151at2759"/>
<evidence type="ECO:0000256" key="1">
    <source>
        <dbReference type="ARBA" id="ARBA00010579"/>
    </source>
</evidence>
<name>A0A4P9XWJ2_9FUNG</name>
<reference evidence="3" key="1">
    <citation type="journal article" date="2018" name="Nat. Microbiol.">
        <title>Leveraging single-cell genomics to expand the fungal tree of life.</title>
        <authorList>
            <person name="Ahrendt S.R."/>
            <person name="Quandt C.A."/>
            <person name="Ciobanu D."/>
            <person name="Clum A."/>
            <person name="Salamov A."/>
            <person name="Andreopoulos B."/>
            <person name="Cheng J.F."/>
            <person name="Woyke T."/>
            <person name="Pelin A."/>
            <person name="Henrissat B."/>
            <person name="Reynolds N.K."/>
            <person name="Benny G.L."/>
            <person name="Smith M.E."/>
            <person name="James T.Y."/>
            <person name="Grigoriev I.V."/>
        </authorList>
    </citation>
    <scope>NUCLEOTIDE SEQUENCE [LARGE SCALE GENOMIC DNA]</scope>
    <source>
        <strain evidence="3">RSA 1356</strain>
    </source>
</reference>
<protein>
    <submittedName>
        <fullName evidence="2">Uncharacterized protein</fullName>
    </submittedName>
</protein>
<dbReference type="STRING" id="78915.A0A4P9XWJ2"/>
<dbReference type="Pfam" id="PF03856">
    <property type="entry name" value="SUN"/>
    <property type="match status" value="1"/>
</dbReference>
<sequence length="198" mass="21461">GWAMSYNQECTAGMYCPYACAPGYYSAQWNPDSTLTSNTMDGGVICEADGSLRKPFPDQPFCQQGLGNARINNLLSQSISACQTVYPGNEEMLIPTVVQSGGSSPLNVLPTSYWQSTSAQYYVNPAGTDSDQCVWGNASMPIGNWSPYVFGAGQGMEDITFVSIRYNPDYERAGRSPATTYNVRIECDDPSKCNGLPC</sequence>
<organism evidence="2 3">
    <name type="scientific">Thamnocephalis sphaerospora</name>
    <dbReference type="NCBI Taxonomy" id="78915"/>
    <lineage>
        <taxon>Eukaryota</taxon>
        <taxon>Fungi</taxon>
        <taxon>Fungi incertae sedis</taxon>
        <taxon>Zoopagomycota</taxon>
        <taxon>Zoopagomycotina</taxon>
        <taxon>Zoopagomycetes</taxon>
        <taxon>Zoopagales</taxon>
        <taxon>Sigmoideomycetaceae</taxon>
        <taxon>Thamnocephalis</taxon>
    </lineage>
</organism>
<proteinExistence type="inferred from homology"/>
<dbReference type="PANTHER" id="PTHR31654:SF0">
    <property type="entry name" value="SECRETED BETA-GLUCOSIDASE ADG3-RELATED"/>
    <property type="match status" value="1"/>
</dbReference>
<feature type="non-terminal residue" evidence="2">
    <location>
        <position position="198"/>
    </location>
</feature>
<comment type="similarity">
    <text evidence="1">Belongs to the SUN family.</text>
</comment>
<dbReference type="InterPro" id="IPR005556">
    <property type="entry name" value="SUN"/>
</dbReference>
<dbReference type="EMBL" id="KZ992439">
    <property type="protein sequence ID" value="RKP10723.1"/>
    <property type="molecule type" value="Genomic_DNA"/>
</dbReference>
<dbReference type="Proteomes" id="UP000271241">
    <property type="component" value="Unassembled WGS sequence"/>
</dbReference>
<dbReference type="InterPro" id="IPR053088">
    <property type="entry name" value="Beta-glucosidase/SUN-like"/>
</dbReference>
<accession>A0A4P9XWJ2</accession>
<dbReference type="AlphaFoldDB" id="A0A4P9XWJ2"/>
<keyword evidence="3" id="KW-1185">Reference proteome</keyword>
<evidence type="ECO:0000313" key="3">
    <source>
        <dbReference type="Proteomes" id="UP000271241"/>
    </source>
</evidence>